<organism evidence="2 3">
    <name type="scientific">Telmatospirillum siberiense</name>
    <dbReference type="NCBI Taxonomy" id="382514"/>
    <lineage>
        <taxon>Bacteria</taxon>
        <taxon>Pseudomonadati</taxon>
        <taxon>Pseudomonadota</taxon>
        <taxon>Alphaproteobacteria</taxon>
        <taxon>Rhodospirillales</taxon>
        <taxon>Rhodospirillaceae</taxon>
        <taxon>Telmatospirillum</taxon>
    </lineage>
</organism>
<feature type="transmembrane region" description="Helical" evidence="1">
    <location>
        <begin position="143"/>
        <end position="164"/>
    </location>
</feature>
<sequence>MMKKSTTLTFLLSFLSGYVDTAVYVYMGGLFVAHVTGNFVLLGTTMSGQTGGGGHNGMVALQLLSFPIFVGAAALATAIGERTGGGRRGTRFLFGLDSAIFALVGAVALAGCEIRIAGSLLLVVAMGFLNTAHRLDPTLGPPFTVMTGNVTGMAVSLARLVGLAPKADAKGGPKSTVAATAIPVAGFLFGCAGGALAQAYCGLGAMVVPALILVAGLFAAA</sequence>
<proteinExistence type="predicted"/>
<evidence type="ECO:0008006" key="4">
    <source>
        <dbReference type="Google" id="ProtNLM"/>
    </source>
</evidence>
<keyword evidence="1" id="KW-1133">Transmembrane helix</keyword>
<name>A0A2N3PXK8_9PROT</name>
<keyword evidence="3" id="KW-1185">Reference proteome</keyword>
<keyword evidence="1" id="KW-0472">Membrane</keyword>
<dbReference type="AlphaFoldDB" id="A0A2N3PXK8"/>
<evidence type="ECO:0000256" key="1">
    <source>
        <dbReference type="SAM" id="Phobius"/>
    </source>
</evidence>
<comment type="caution">
    <text evidence="2">The sequence shown here is derived from an EMBL/GenBank/DDBJ whole genome shotgun (WGS) entry which is preliminary data.</text>
</comment>
<dbReference type="InterPro" id="IPR010699">
    <property type="entry name" value="DUF1275"/>
</dbReference>
<dbReference type="PANTHER" id="PTHR37314">
    <property type="entry name" value="SLR0142 PROTEIN"/>
    <property type="match status" value="1"/>
</dbReference>
<feature type="transmembrane region" description="Helical" evidence="1">
    <location>
        <begin position="203"/>
        <end position="220"/>
    </location>
</feature>
<dbReference type="EMBL" id="PIUM01000006">
    <property type="protein sequence ID" value="PKU25142.1"/>
    <property type="molecule type" value="Genomic_DNA"/>
</dbReference>
<feature type="transmembrane region" description="Helical" evidence="1">
    <location>
        <begin position="100"/>
        <end position="123"/>
    </location>
</feature>
<dbReference type="PANTHER" id="PTHR37314:SF5">
    <property type="entry name" value="SLR0142 PROTEIN"/>
    <property type="match status" value="1"/>
</dbReference>
<accession>A0A2N3PXK8</accession>
<feature type="transmembrane region" description="Helical" evidence="1">
    <location>
        <begin position="59"/>
        <end position="79"/>
    </location>
</feature>
<evidence type="ECO:0000313" key="3">
    <source>
        <dbReference type="Proteomes" id="UP000233293"/>
    </source>
</evidence>
<evidence type="ECO:0000313" key="2">
    <source>
        <dbReference type="EMBL" id="PKU25142.1"/>
    </source>
</evidence>
<dbReference type="Proteomes" id="UP000233293">
    <property type="component" value="Unassembled WGS sequence"/>
</dbReference>
<feature type="transmembrane region" description="Helical" evidence="1">
    <location>
        <begin position="176"/>
        <end position="197"/>
    </location>
</feature>
<protein>
    <recommendedName>
        <fullName evidence="4">DUF1275 domain-containing protein</fullName>
    </recommendedName>
</protein>
<dbReference type="Pfam" id="PF06912">
    <property type="entry name" value="DUF1275"/>
    <property type="match status" value="1"/>
</dbReference>
<keyword evidence="1" id="KW-0812">Transmembrane</keyword>
<dbReference type="OrthoDB" id="7676651at2"/>
<gene>
    <name evidence="2" type="ORF">CWS72_08055</name>
</gene>
<reference evidence="3" key="1">
    <citation type="submission" date="2017-12" db="EMBL/GenBank/DDBJ databases">
        <title>Draft genome sequence of Telmatospirillum siberiense 26-4b1T, an acidotolerant peatland alphaproteobacterium potentially involved in sulfur cycling.</title>
        <authorList>
            <person name="Hausmann B."/>
            <person name="Pjevac P."/>
            <person name="Schreck K."/>
            <person name="Herbold C.W."/>
            <person name="Daims H."/>
            <person name="Wagner M."/>
            <person name="Pester M."/>
            <person name="Loy A."/>
        </authorList>
    </citation>
    <scope>NUCLEOTIDE SEQUENCE [LARGE SCALE GENOMIC DNA]</scope>
    <source>
        <strain evidence="3">26-4b1</strain>
    </source>
</reference>